<comment type="cofactor">
    <cofactor evidence="1 7">
        <name>Mg(2+)</name>
        <dbReference type="ChEBI" id="CHEBI:18420"/>
    </cofactor>
</comment>
<evidence type="ECO:0000256" key="6">
    <source>
        <dbReference type="ARBA" id="ARBA00022842"/>
    </source>
</evidence>
<gene>
    <name evidence="8" type="ORF">SOIL9_51360</name>
</gene>
<evidence type="ECO:0000256" key="4">
    <source>
        <dbReference type="ARBA" id="ARBA00022723"/>
    </source>
</evidence>
<dbReference type="Gene3D" id="3.40.50.1000">
    <property type="entry name" value="HAD superfamily/HAD-like"/>
    <property type="match status" value="1"/>
</dbReference>
<evidence type="ECO:0000313" key="8">
    <source>
        <dbReference type="EMBL" id="VTR92578.1"/>
    </source>
</evidence>
<dbReference type="Proteomes" id="UP000464178">
    <property type="component" value="Chromosome"/>
</dbReference>
<dbReference type="InterPro" id="IPR036412">
    <property type="entry name" value="HAD-like_sf"/>
</dbReference>
<sequence>MQTSDIPARAAAIELLLLDVDGVLTDGRVVYADDGRELKFFHVRDGSGLKLWRAAGKRAAIVSGRDSRAVERRAAELGIAPVLQGRDDKLRAFDEVLALTGVAPEQVCAIGDDLPDVPVLRRCGLAVAVADACPEARAVAHYVTAVPGGHGAVRDLIEWLLKVQGRWAELTTRYTNT</sequence>
<keyword evidence="9" id="KW-1185">Reference proteome</keyword>
<dbReference type="InterPro" id="IPR050793">
    <property type="entry name" value="CMP-NeuNAc_synthase"/>
</dbReference>
<dbReference type="GO" id="GO:0008781">
    <property type="term" value="F:N-acylneuraminate cytidylyltransferase activity"/>
    <property type="evidence" value="ECO:0007669"/>
    <property type="project" value="TreeGrafter"/>
</dbReference>
<dbReference type="SFLD" id="SFLDS00003">
    <property type="entry name" value="Haloacid_Dehalogenase"/>
    <property type="match status" value="1"/>
</dbReference>
<dbReference type="RefSeq" id="WP_162673296.1">
    <property type="nucleotide sequence ID" value="NZ_LR593886.1"/>
</dbReference>
<accession>A0A6P2CTV3</accession>
<organism evidence="8 9">
    <name type="scientific">Gemmata massiliana</name>
    <dbReference type="NCBI Taxonomy" id="1210884"/>
    <lineage>
        <taxon>Bacteria</taxon>
        <taxon>Pseudomonadati</taxon>
        <taxon>Planctomycetota</taxon>
        <taxon>Planctomycetia</taxon>
        <taxon>Gemmatales</taxon>
        <taxon>Gemmataceae</taxon>
        <taxon>Gemmata</taxon>
    </lineage>
</organism>
<dbReference type="GO" id="GO:0016788">
    <property type="term" value="F:hydrolase activity, acting on ester bonds"/>
    <property type="evidence" value="ECO:0007669"/>
    <property type="project" value="InterPro"/>
</dbReference>
<feature type="binding site" evidence="7">
    <location>
        <position position="21"/>
    </location>
    <ligand>
        <name>substrate</name>
    </ligand>
</feature>
<evidence type="ECO:0000256" key="3">
    <source>
        <dbReference type="ARBA" id="ARBA00011881"/>
    </source>
</evidence>
<evidence type="ECO:0000256" key="2">
    <source>
        <dbReference type="ARBA" id="ARBA00005893"/>
    </source>
</evidence>
<dbReference type="SUPFAM" id="SSF56784">
    <property type="entry name" value="HAD-like"/>
    <property type="match status" value="1"/>
</dbReference>
<dbReference type="PANTHER" id="PTHR21485">
    <property type="entry name" value="HAD SUPERFAMILY MEMBERS CMAS AND KDSC"/>
    <property type="match status" value="1"/>
</dbReference>
<evidence type="ECO:0000313" key="9">
    <source>
        <dbReference type="Proteomes" id="UP000464178"/>
    </source>
</evidence>
<dbReference type="PIRSF" id="PIRSF006118">
    <property type="entry name" value="KDO8-P_Ptase"/>
    <property type="match status" value="1"/>
</dbReference>
<comment type="similarity">
    <text evidence="2">Belongs to the KdsC family.</text>
</comment>
<evidence type="ECO:0000256" key="7">
    <source>
        <dbReference type="PIRSR" id="PIRSR006118-2"/>
    </source>
</evidence>
<feature type="binding site" evidence="7">
    <location>
        <position position="19"/>
    </location>
    <ligand>
        <name>Mg(2+)</name>
        <dbReference type="ChEBI" id="CHEBI:18420"/>
    </ligand>
</feature>
<dbReference type="PANTHER" id="PTHR21485:SF3">
    <property type="entry name" value="N-ACYLNEURAMINATE CYTIDYLYLTRANSFERASE"/>
    <property type="match status" value="1"/>
</dbReference>
<evidence type="ECO:0000256" key="1">
    <source>
        <dbReference type="ARBA" id="ARBA00001946"/>
    </source>
</evidence>
<keyword evidence="5" id="KW-0378">Hydrolase</keyword>
<dbReference type="NCBIfam" id="TIGR01670">
    <property type="entry name" value="KdsC-phosphatas"/>
    <property type="match status" value="1"/>
</dbReference>
<name>A0A6P2CTV3_9BACT</name>
<dbReference type="SFLD" id="SFLDG01136">
    <property type="entry name" value="C1.6:_Phosphoserine_Phosphatas"/>
    <property type="match status" value="1"/>
</dbReference>
<dbReference type="InterPro" id="IPR010023">
    <property type="entry name" value="KdsC_fam"/>
</dbReference>
<dbReference type="CDD" id="cd01630">
    <property type="entry name" value="HAD_KDO-like"/>
    <property type="match status" value="1"/>
</dbReference>
<comment type="subunit">
    <text evidence="3">Homotetramer.</text>
</comment>
<feature type="binding site" evidence="7">
    <location>
        <position position="112"/>
    </location>
    <ligand>
        <name>Mg(2+)</name>
        <dbReference type="ChEBI" id="CHEBI:18420"/>
    </ligand>
</feature>
<dbReference type="SFLD" id="SFLDG01138">
    <property type="entry name" value="C1.6.2:_Deoxy-d-mannose-octulo"/>
    <property type="match status" value="1"/>
</dbReference>
<protein>
    <submittedName>
        <fullName evidence="8">Uncharacterized protein</fullName>
    </submittedName>
</protein>
<dbReference type="FunFam" id="3.40.50.1000:FF:000029">
    <property type="entry name" value="3-deoxy-D-manno-octulosonate 8-phosphate phosphatase KdsC"/>
    <property type="match status" value="1"/>
</dbReference>
<evidence type="ECO:0000256" key="5">
    <source>
        <dbReference type="ARBA" id="ARBA00022801"/>
    </source>
</evidence>
<dbReference type="InterPro" id="IPR023214">
    <property type="entry name" value="HAD_sf"/>
</dbReference>
<dbReference type="AlphaFoldDB" id="A0A6P2CTV3"/>
<dbReference type="GO" id="GO:0046872">
    <property type="term" value="F:metal ion binding"/>
    <property type="evidence" value="ECO:0007669"/>
    <property type="project" value="UniProtKB-KW"/>
</dbReference>
<proteinExistence type="inferred from homology"/>
<dbReference type="Pfam" id="PF08282">
    <property type="entry name" value="Hydrolase_3"/>
    <property type="match status" value="1"/>
</dbReference>
<dbReference type="KEGG" id="gms:SOIL9_51360"/>
<reference evidence="8 9" key="1">
    <citation type="submission" date="2019-05" db="EMBL/GenBank/DDBJ databases">
        <authorList>
            <consortium name="Science for Life Laboratories"/>
        </authorList>
    </citation>
    <scope>NUCLEOTIDE SEQUENCE [LARGE SCALE GENOMIC DNA]</scope>
    <source>
        <strain evidence="8">Soil9</strain>
    </source>
</reference>
<keyword evidence="6 7" id="KW-0460">Magnesium</keyword>
<dbReference type="EMBL" id="LR593886">
    <property type="protein sequence ID" value="VTR92578.1"/>
    <property type="molecule type" value="Genomic_DNA"/>
</dbReference>
<keyword evidence="4 7" id="KW-0479">Metal-binding</keyword>